<feature type="region of interest" description="Disordered" evidence="1">
    <location>
        <begin position="41"/>
        <end position="65"/>
    </location>
</feature>
<keyword evidence="2" id="KW-1133">Transmembrane helix</keyword>
<evidence type="ECO:0000256" key="1">
    <source>
        <dbReference type="SAM" id="MobiDB-lite"/>
    </source>
</evidence>
<keyword evidence="4" id="KW-1185">Reference proteome</keyword>
<comment type="caution">
    <text evidence="3">The sequence shown here is derived from an EMBL/GenBank/DDBJ whole genome shotgun (WGS) entry which is preliminary data.</text>
</comment>
<dbReference type="AlphaFoldDB" id="G7GQW1"/>
<evidence type="ECO:0000313" key="4">
    <source>
        <dbReference type="Proteomes" id="UP000006023"/>
    </source>
</evidence>
<gene>
    <name evidence="3" type="ORF">GOAMR_46_00840</name>
</gene>
<name>G7GQW1_9ACTN</name>
<feature type="transmembrane region" description="Helical" evidence="2">
    <location>
        <begin position="6"/>
        <end position="33"/>
    </location>
</feature>
<dbReference type="EMBL" id="BAED01000046">
    <property type="protein sequence ID" value="GAB05986.1"/>
    <property type="molecule type" value="Genomic_DNA"/>
</dbReference>
<feature type="compositionally biased region" description="Gly residues" evidence="1">
    <location>
        <begin position="51"/>
        <end position="65"/>
    </location>
</feature>
<evidence type="ECO:0000256" key="2">
    <source>
        <dbReference type="SAM" id="Phobius"/>
    </source>
</evidence>
<accession>G7GQW1</accession>
<reference evidence="3 4" key="1">
    <citation type="submission" date="2011-11" db="EMBL/GenBank/DDBJ databases">
        <title>Whole genome shotgun sequence of Gordonia amarae NBRC 15530.</title>
        <authorList>
            <person name="Takarada H."/>
            <person name="Hosoyama A."/>
            <person name="Tsuchikane K."/>
            <person name="Katsumata H."/>
            <person name="Yamazaki S."/>
            <person name="Fujita N."/>
        </authorList>
    </citation>
    <scope>NUCLEOTIDE SEQUENCE [LARGE SCALE GENOMIC DNA]</scope>
    <source>
        <strain evidence="3 4">NBRC 15530</strain>
    </source>
</reference>
<evidence type="ECO:0000313" key="3">
    <source>
        <dbReference type="EMBL" id="GAB05986.1"/>
    </source>
</evidence>
<protein>
    <submittedName>
        <fullName evidence="3">Uncharacterized protein</fullName>
    </submittedName>
</protein>
<keyword evidence="2" id="KW-0472">Membrane</keyword>
<sequence length="65" mass="7051">MLWGMSVWMIVGIVVAVWIAVSVPLALLVVGVIRRRDRQVEELPPARDTGRSGGRPSGGSRGARR</sequence>
<feature type="compositionally biased region" description="Basic and acidic residues" evidence="1">
    <location>
        <begin position="41"/>
        <end position="50"/>
    </location>
</feature>
<dbReference type="Proteomes" id="UP000006023">
    <property type="component" value="Unassembled WGS sequence"/>
</dbReference>
<keyword evidence="2" id="KW-0812">Transmembrane</keyword>
<organism evidence="3 4">
    <name type="scientific">Gordonia amarae NBRC 15530</name>
    <dbReference type="NCBI Taxonomy" id="1075090"/>
    <lineage>
        <taxon>Bacteria</taxon>
        <taxon>Bacillati</taxon>
        <taxon>Actinomycetota</taxon>
        <taxon>Actinomycetes</taxon>
        <taxon>Mycobacteriales</taxon>
        <taxon>Gordoniaceae</taxon>
        <taxon>Gordonia</taxon>
    </lineage>
</organism>
<proteinExistence type="predicted"/>